<dbReference type="EMBL" id="CP042425">
    <property type="protein sequence ID" value="QEL17503.1"/>
    <property type="molecule type" value="Genomic_DNA"/>
</dbReference>
<feature type="compositionally biased region" description="Low complexity" evidence="1">
    <location>
        <begin position="102"/>
        <end position="126"/>
    </location>
</feature>
<dbReference type="KEGG" id="lrs:PX52LOC_04492"/>
<feature type="region of interest" description="Disordered" evidence="1">
    <location>
        <begin position="55"/>
        <end position="218"/>
    </location>
</feature>
<dbReference type="Proteomes" id="UP000324974">
    <property type="component" value="Chromosome"/>
</dbReference>
<dbReference type="AlphaFoldDB" id="A0A5C1AGY2"/>
<name>A0A5C1AGY2_9BACT</name>
<evidence type="ECO:0000256" key="1">
    <source>
        <dbReference type="SAM" id="MobiDB-lite"/>
    </source>
</evidence>
<evidence type="ECO:0000313" key="2">
    <source>
        <dbReference type="EMBL" id="QEL17503.1"/>
    </source>
</evidence>
<reference evidence="3" key="1">
    <citation type="submission" date="2019-08" db="EMBL/GenBank/DDBJ databases">
        <title>Limnoglobus roseus gen. nov., sp. nov., a novel freshwater planctomycete with a giant genome from the family Gemmataceae.</title>
        <authorList>
            <person name="Kulichevskaya I.S."/>
            <person name="Naumoff D.G."/>
            <person name="Miroshnikov K."/>
            <person name="Ivanova A."/>
            <person name="Philippov D.A."/>
            <person name="Hakobyan A."/>
            <person name="Rijpstra I.C."/>
            <person name="Sinninghe Damste J.S."/>
            <person name="Liesack W."/>
            <person name="Dedysh S.N."/>
        </authorList>
    </citation>
    <scope>NUCLEOTIDE SEQUENCE [LARGE SCALE GENOMIC DNA]</scope>
    <source>
        <strain evidence="3">PX52</strain>
    </source>
</reference>
<proteinExistence type="predicted"/>
<feature type="compositionally biased region" description="Basic residues" evidence="1">
    <location>
        <begin position="127"/>
        <end position="136"/>
    </location>
</feature>
<gene>
    <name evidence="2" type="ORF">PX52LOC_04492</name>
</gene>
<keyword evidence="3" id="KW-1185">Reference proteome</keyword>
<feature type="compositionally biased region" description="Low complexity" evidence="1">
    <location>
        <begin position="79"/>
        <end position="88"/>
    </location>
</feature>
<organism evidence="2 3">
    <name type="scientific">Limnoglobus roseus</name>
    <dbReference type="NCBI Taxonomy" id="2598579"/>
    <lineage>
        <taxon>Bacteria</taxon>
        <taxon>Pseudomonadati</taxon>
        <taxon>Planctomycetota</taxon>
        <taxon>Planctomycetia</taxon>
        <taxon>Gemmatales</taxon>
        <taxon>Gemmataceae</taxon>
        <taxon>Limnoglobus</taxon>
    </lineage>
</organism>
<protein>
    <submittedName>
        <fullName evidence="2">Uncharacterized protein</fullName>
    </submittedName>
</protein>
<accession>A0A5C1AGY2</accession>
<evidence type="ECO:0000313" key="3">
    <source>
        <dbReference type="Proteomes" id="UP000324974"/>
    </source>
</evidence>
<sequence>MLDVEARIRADHPLRGIPRRAGPPPAFTAAYRRIGRPGVPSERLPGPCCWRPCTRRGASGSTPTCGSAGPSTRPRPRGRSTPWRSRTTAGGGTTTTWRRRSSPPWSGRPSRPAWAATTSARAARASRGSRRPRASGRRPPAVGRMTRTASGRGTRPSIPAGRSGRTTRARAARHGAVVAPERVGEGGEAHPGGTRSPRTATARWWRSRPTARPSGWPR</sequence>